<protein>
    <submittedName>
        <fullName evidence="1">Uncharacterized protein</fullName>
    </submittedName>
</protein>
<sequence>MKQKKPLLLDKVLFPETKINYMNGPTMRTIKKLQDQLQTLKNPYRQVCERGENR</sequence>
<evidence type="ECO:0000313" key="1">
    <source>
        <dbReference type="EMBL" id="TDY38985.1"/>
    </source>
</evidence>
<reference evidence="1 2" key="1">
    <citation type="submission" date="2019-03" db="EMBL/GenBank/DDBJ databases">
        <title>Genomic Encyclopedia of Type Strains, Phase IV (KMG-IV): sequencing the most valuable type-strain genomes for metagenomic binning, comparative biology and taxonomic classification.</title>
        <authorList>
            <person name="Goeker M."/>
        </authorList>
    </citation>
    <scope>NUCLEOTIDE SEQUENCE [LARGE SCALE GENOMIC DNA]</scope>
    <source>
        <strain evidence="1 2">DSM 17974</strain>
    </source>
</reference>
<organism evidence="1 2">
    <name type="scientific">Alicyclobacillus sacchari</name>
    <dbReference type="NCBI Taxonomy" id="392010"/>
    <lineage>
        <taxon>Bacteria</taxon>
        <taxon>Bacillati</taxon>
        <taxon>Bacillota</taxon>
        <taxon>Bacilli</taxon>
        <taxon>Bacillales</taxon>
        <taxon>Alicyclobacillaceae</taxon>
        <taxon>Alicyclobacillus</taxon>
    </lineage>
</organism>
<dbReference type="Proteomes" id="UP000294581">
    <property type="component" value="Unassembled WGS sequence"/>
</dbReference>
<dbReference type="EMBL" id="SORF01000028">
    <property type="protein sequence ID" value="TDY38985.1"/>
    <property type="molecule type" value="Genomic_DNA"/>
</dbReference>
<dbReference type="AlphaFoldDB" id="A0A4R8L9C1"/>
<evidence type="ECO:0000313" key="2">
    <source>
        <dbReference type="Proteomes" id="UP000294581"/>
    </source>
</evidence>
<accession>A0A4R8L9C1</accession>
<proteinExistence type="predicted"/>
<name>A0A4R8L9C1_9BACL</name>
<keyword evidence="2" id="KW-1185">Reference proteome</keyword>
<comment type="caution">
    <text evidence="1">The sequence shown here is derived from an EMBL/GenBank/DDBJ whole genome shotgun (WGS) entry which is preliminary data.</text>
</comment>
<dbReference type="RefSeq" id="WP_166669168.1">
    <property type="nucleotide sequence ID" value="NZ_SORF01000028.1"/>
</dbReference>
<gene>
    <name evidence="1" type="ORF">C7445_12810</name>
</gene>